<sequence>MDRSPPSQSHHHMFVPASQRPSSPSKRERIVYGMRHSHCVKLPIPRTIRVHSWLQSQHGIASDAEYVVGSCACVVVVIFDGADVSQSSVGHACAEGLRG</sequence>
<dbReference type="Proteomes" id="UP000217790">
    <property type="component" value="Unassembled WGS sequence"/>
</dbReference>
<protein>
    <submittedName>
        <fullName evidence="2">Uncharacterized protein</fullName>
    </submittedName>
</protein>
<feature type="region of interest" description="Disordered" evidence="1">
    <location>
        <begin position="1"/>
        <end position="26"/>
    </location>
</feature>
<accession>A0A2H3DCW3</accession>
<reference evidence="3" key="1">
    <citation type="journal article" date="2017" name="Nat. Ecol. Evol.">
        <title>Genome expansion and lineage-specific genetic innovations in the forest pathogenic fungi Armillaria.</title>
        <authorList>
            <person name="Sipos G."/>
            <person name="Prasanna A.N."/>
            <person name="Walter M.C."/>
            <person name="O'Connor E."/>
            <person name="Balint B."/>
            <person name="Krizsan K."/>
            <person name="Kiss B."/>
            <person name="Hess J."/>
            <person name="Varga T."/>
            <person name="Slot J."/>
            <person name="Riley R."/>
            <person name="Boka B."/>
            <person name="Rigling D."/>
            <person name="Barry K."/>
            <person name="Lee J."/>
            <person name="Mihaltcheva S."/>
            <person name="LaButti K."/>
            <person name="Lipzen A."/>
            <person name="Waldron R."/>
            <person name="Moloney N.M."/>
            <person name="Sperisen C."/>
            <person name="Kredics L."/>
            <person name="Vagvoelgyi C."/>
            <person name="Patrignani A."/>
            <person name="Fitzpatrick D."/>
            <person name="Nagy I."/>
            <person name="Doyle S."/>
            <person name="Anderson J.B."/>
            <person name="Grigoriev I.V."/>
            <person name="Gueldener U."/>
            <person name="Muensterkoetter M."/>
            <person name="Nagy L.G."/>
        </authorList>
    </citation>
    <scope>NUCLEOTIDE SEQUENCE [LARGE SCALE GENOMIC DNA]</scope>
    <source>
        <strain evidence="3">Ar21-2</strain>
    </source>
</reference>
<evidence type="ECO:0000313" key="2">
    <source>
        <dbReference type="EMBL" id="PBK89262.1"/>
    </source>
</evidence>
<organism evidence="2 3">
    <name type="scientific">Armillaria gallica</name>
    <name type="common">Bulbous honey fungus</name>
    <name type="synonym">Armillaria bulbosa</name>
    <dbReference type="NCBI Taxonomy" id="47427"/>
    <lineage>
        <taxon>Eukaryota</taxon>
        <taxon>Fungi</taxon>
        <taxon>Dikarya</taxon>
        <taxon>Basidiomycota</taxon>
        <taxon>Agaricomycotina</taxon>
        <taxon>Agaricomycetes</taxon>
        <taxon>Agaricomycetidae</taxon>
        <taxon>Agaricales</taxon>
        <taxon>Marasmiineae</taxon>
        <taxon>Physalacriaceae</taxon>
        <taxon>Armillaria</taxon>
    </lineage>
</organism>
<proteinExistence type="predicted"/>
<dbReference type="AlphaFoldDB" id="A0A2H3DCW3"/>
<evidence type="ECO:0000256" key="1">
    <source>
        <dbReference type="SAM" id="MobiDB-lite"/>
    </source>
</evidence>
<name>A0A2H3DCW3_ARMGA</name>
<evidence type="ECO:0000313" key="3">
    <source>
        <dbReference type="Proteomes" id="UP000217790"/>
    </source>
</evidence>
<dbReference type="EMBL" id="KZ293669">
    <property type="protein sequence ID" value="PBK89262.1"/>
    <property type="molecule type" value="Genomic_DNA"/>
</dbReference>
<keyword evidence="3" id="KW-1185">Reference proteome</keyword>
<dbReference type="InParanoid" id="A0A2H3DCW3"/>
<gene>
    <name evidence="2" type="ORF">ARMGADRAFT_336734</name>
</gene>